<name>A0A0S3EZR6_9SPHN</name>
<dbReference type="PROSITE" id="PS51819">
    <property type="entry name" value="VOC"/>
    <property type="match status" value="1"/>
</dbReference>
<dbReference type="OrthoDB" id="5243302at2"/>
<dbReference type="Pfam" id="PF00903">
    <property type="entry name" value="Glyoxalase"/>
    <property type="match status" value="1"/>
</dbReference>
<reference evidence="2 3" key="1">
    <citation type="submission" date="2015-11" db="EMBL/GenBank/DDBJ databases">
        <title>A Two-component Flavoprotein Monooxygenase System MeaXY Responsible for para-Hydroxylation of 2-Methyl-6-ethylaniline and 2,6-Diethylaniline in Sphingobium baderi DE-13.</title>
        <authorList>
            <person name="Cheng M."/>
            <person name="Meng Q."/>
            <person name="Yang Y."/>
            <person name="Chu C."/>
            <person name="Yan X."/>
            <person name="He J."/>
            <person name="Li S."/>
        </authorList>
    </citation>
    <scope>NUCLEOTIDE SEQUENCE [LARGE SCALE GENOMIC DNA]</scope>
    <source>
        <strain evidence="2 3">DE-13</strain>
    </source>
</reference>
<keyword evidence="3" id="KW-1185">Reference proteome</keyword>
<dbReference type="KEGG" id="sbd:ATN00_11885"/>
<dbReference type="EMBL" id="CP013264">
    <property type="protein sequence ID" value="ALR20892.1"/>
    <property type="molecule type" value="Genomic_DNA"/>
</dbReference>
<dbReference type="SUPFAM" id="SSF54593">
    <property type="entry name" value="Glyoxalase/Bleomycin resistance protein/Dihydroxybiphenyl dioxygenase"/>
    <property type="match status" value="1"/>
</dbReference>
<dbReference type="RefSeq" id="WP_062064841.1">
    <property type="nucleotide sequence ID" value="NZ_CP013264.1"/>
</dbReference>
<dbReference type="InterPro" id="IPR004360">
    <property type="entry name" value="Glyas_Fos-R_dOase_dom"/>
</dbReference>
<dbReference type="Gene3D" id="3.10.180.10">
    <property type="entry name" value="2,3-Dihydroxybiphenyl 1,2-Dioxygenase, domain 1"/>
    <property type="match status" value="1"/>
</dbReference>
<dbReference type="InterPro" id="IPR037523">
    <property type="entry name" value="VOC_core"/>
</dbReference>
<feature type="domain" description="VOC" evidence="1">
    <location>
        <begin position="5"/>
        <end position="131"/>
    </location>
</feature>
<dbReference type="AlphaFoldDB" id="A0A0S3EZR6"/>
<accession>A0A0S3EZR6</accession>
<dbReference type="InterPro" id="IPR029068">
    <property type="entry name" value="Glyas_Bleomycin-R_OHBP_Dase"/>
</dbReference>
<dbReference type="STRING" id="1332080.ATN00_11885"/>
<evidence type="ECO:0000313" key="3">
    <source>
        <dbReference type="Proteomes" id="UP000056968"/>
    </source>
</evidence>
<organism evidence="2 3">
    <name type="scientific">Sphingobium baderi</name>
    <dbReference type="NCBI Taxonomy" id="1332080"/>
    <lineage>
        <taxon>Bacteria</taxon>
        <taxon>Pseudomonadati</taxon>
        <taxon>Pseudomonadota</taxon>
        <taxon>Alphaproteobacteria</taxon>
        <taxon>Sphingomonadales</taxon>
        <taxon>Sphingomonadaceae</taxon>
        <taxon>Sphingobium</taxon>
    </lineage>
</organism>
<evidence type="ECO:0000259" key="1">
    <source>
        <dbReference type="PROSITE" id="PS51819"/>
    </source>
</evidence>
<protein>
    <recommendedName>
        <fullName evidence="1">VOC domain-containing protein</fullName>
    </recommendedName>
</protein>
<sequence length="134" mass="14612">MAAVQLDHVNIRTARLAECVEFYGNVLGLTIAPPPMASDLTRGAYVLDERGAAIVHLIGTDKVIEGSEPVRGAAQRGMIDHFALRGVDPEAYVERLTAHGCDFTRQDVPAIAMHLIFVRDPNDVMVELSFPLES</sequence>
<gene>
    <name evidence="2" type="ORF">ATN00_11885</name>
</gene>
<evidence type="ECO:0000313" key="2">
    <source>
        <dbReference type="EMBL" id="ALR20892.1"/>
    </source>
</evidence>
<dbReference type="Proteomes" id="UP000056968">
    <property type="component" value="Chromosome"/>
</dbReference>
<proteinExistence type="predicted"/>